<dbReference type="Proteomes" id="UP000663832">
    <property type="component" value="Unassembled WGS sequence"/>
</dbReference>
<name>A0A814JJD6_9BILA</name>
<organism evidence="1 4">
    <name type="scientific">Adineta steineri</name>
    <dbReference type="NCBI Taxonomy" id="433720"/>
    <lineage>
        <taxon>Eukaryota</taxon>
        <taxon>Metazoa</taxon>
        <taxon>Spiralia</taxon>
        <taxon>Gnathifera</taxon>
        <taxon>Rotifera</taxon>
        <taxon>Eurotatoria</taxon>
        <taxon>Bdelloidea</taxon>
        <taxon>Adinetida</taxon>
        <taxon>Adinetidae</taxon>
        <taxon>Adineta</taxon>
    </lineage>
</organism>
<protein>
    <recommendedName>
        <fullName evidence="5">Transcription elongation factor, mitochondrial</fullName>
    </recommendedName>
</protein>
<evidence type="ECO:0008006" key="5">
    <source>
        <dbReference type="Google" id="ProtNLM"/>
    </source>
</evidence>
<dbReference type="EMBL" id="CAJNOI010000089">
    <property type="protein sequence ID" value="CAF1038291.1"/>
    <property type="molecule type" value="Genomic_DNA"/>
</dbReference>
<keyword evidence="3" id="KW-1185">Reference proteome</keyword>
<accession>A0A814JJD6</accession>
<dbReference type="GO" id="GO:0006392">
    <property type="term" value="P:transcription elongation by mitochondrial RNA polymerase"/>
    <property type="evidence" value="ECO:0007669"/>
    <property type="project" value="InterPro"/>
</dbReference>
<gene>
    <name evidence="1" type="ORF">BJG266_LOCUS17920</name>
    <name evidence="2" type="ORF">QVE165_LOCUS29293</name>
</gene>
<comment type="caution">
    <text evidence="1">The sequence shown here is derived from an EMBL/GenBank/DDBJ whole genome shotgun (WGS) entry which is preliminary data.</text>
</comment>
<evidence type="ECO:0000313" key="1">
    <source>
        <dbReference type="EMBL" id="CAF1038291.1"/>
    </source>
</evidence>
<dbReference type="GO" id="GO:0042645">
    <property type="term" value="C:mitochondrial nucleoid"/>
    <property type="evidence" value="ECO:0007669"/>
    <property type="project" value="TreeGrafter"/>
</dbReference>
<dbReference type="OrthoDB" id="5949570at2759"/>
<sequence length="307" mass="35838">MLFSRLLVPRINFNVLFRLKSIETNLIEELNKIKSKDLMKILTEQQTKDFLQSKRLFGGKFHSIQQFKKESNLQIDFDKFFGYLLSLNKRDDDQQYRIHIEPRLTPKLVADIDSVCSLDYTSSHINWSIINVTDDKKHFQVKQWNSLEVDLDKKYNFIKSFNQLSDSLSTIPLNDANVLLVEQTTYRYPNMKLVTYISQLQQIRTILNTLLHCHTLSKRPIYHISGRDVAAQFGLFIGNEQSSAEFFLTNLIFNNIGNNPILSLDMDDQLKTIYHQAKKGQKEPMAQCLLRGLAFLQCVNRKKDIPL</sequence>
<evidence type="ECO:0000313" key="4">
    <source>
        <dbReference type="Proteomes" id="UP000663877"/>
    </source>
</evidence>
<dbReference type="Proteomes" id="UP000663877">
    <property type="component" value="Unassembled WGS sequence"/>
</dbReference>
<dbReference type="EMBL" id="CAJNOM010000234">
    <property type="protein sequence ID" value="CAF1265505.1"/>
    <property type="molecule type" value="Genomic_DNA"/>
</dbReference>
<dbReference type="PANTHER" id="PTHR21053:SF2">
    <property type="entry name" value="TRANSCRIPTION ELONGATION FACTOR, MITOCHONDRIAL"/>
    <property type="match status" value="1"/>
</dbReference>
<dbReference type="GO" id="GO:0030337">
    <property type="term" value="F:DNA polymerase processivity factor activity"/>
    <property type="evidence" value="ECO:0007669"/>
    <property type="project" value="TreeGrafter"/>
</dbReference>
<reference evidence="1" key="1">
    <citation type="submission" date="2021-02" db="EMBL/GenBank/DDBJ databases">
        <authorList>
            <person name="Nowell W R."/>
        </authorList>
    </citation>
    <scope>NUCLEOTIDE SEQUENCE</scope>
</reference>
<proteinExistence type="predicted"/>
<dbReference type="AlphaFoldDB" id="A0A814JJD6"/>
<dbReference type="PANTHER" id="PTHR21053">
    <property type="entry name" value="TRANSCRIPTION ELONGATION FACTOR, MITOCHONDRIAL"/>
    <property type="match status" value="1"/>
</dbReference>
<dbReference type="InterPro" id="IPR039150">
    <property type="entry name" value="TEFM"/>
</dbReference>
<evidence type="ECO:0000313" key="3">
    <source>
        <dbReference type="Proteomes" id="UP000663832"/>
    </source>
</evidence>
<evidence type="ECO:0000313" key="2">
    <source>
        <dbReference type="EMBL" id="CAF1265505.1"/>
    </source>
</evidence>